<dbReference type="EMBL" id="CP157484">
    <property type="protein sequence ID" value="XBO38140.1"/>
    <property type="molecule type" value="Genomic_DNA"/>
</dbReference>
<name>A0AAU7JD58_9HYPH</name>
<dbReference type="AlphaFoldDB" id="A0AAU7JD58"/>
<evidence type="ECO:0000256" key="1">
    <source>
        <dbReference type="SAM" id="MobiDB-lite"/>
    </source>
</evidence>
<dbReference type="RefSeq" id="WP_406854978.1">
    <property type="nucleotide sequence ID" value="NZ_CP157484.1"/>
</dbReference>
<proteinExistence type="predicted"/>
<dbReference type="InterPro" id="IPR019291">
    <property type="entry name" value="Host_attachment_protein"/>
</dbReference>
<gene>
    <name evidence="2" type="ORF">ABEG18_20855</name>
</gene>
<evidence type="ECO:0000313" key="2">
    <source>
        <dbReference type="EMBL" id="XBO38140.1"/>
    </source>
</evidence>
<feature type="region of interest" description="Disordered" evidence="1">
    <location>
        <begin position="43"/>
        <end position="79"/>
    </location>
</feature>
<dbReference type="Pfam" id="PF10116">
    <property type="entry name" value="Host_attach"/>
    <property type="match status" value="1"/>
</dbReference>
<sequence>MSVSKQQFIATHGALVLVTDGRKSLLFQNAGTPAAPKLQLLEQRDAPPNPPTHSQGTDRPGRMDLHQGRRGAMEQTDWHEAAERAFTEEVAKRTDAAISQHAAPSLVIFAPPRTLSALRESLSAATQAAVAGEAAVDLTKHTVAEIESRLAMRK</sequence>
<accession>A0AAU7JD58</accession>
<reference evidence="2" key="1">
    <citation type="submission" date="2024-05" db="EMBL/GenBank/DDBJ databases">
        <authorList>
            <person name="Kim S."/>
            <person name="Heo J."/>
            <person name="Choi H."/>
            <person name="Choi Y."/>
            <person name="Kwon S.-W."/>
            <person name="Kim Y."/>
        </authorList>
    </citation>
    <scope>NUCLEOTIDE SEQUENCE</scope>
    <source>
        <strain evidence="2">KACC 23698</strain>
    </source>
</reference>
<protein>
    <submittedName>
        <fullName evidence="2">Host attachment protein</fullName>
    </submittedName>
</protein>
<organism evidence="2">
    <name type="scientific">Alsobacter sp. KACC 23698</name>
    <dbReference type="NCBI Taxonomy" id="3149229"/>
    <lineage>
        <taxon>Bacteria</taxon>
        <taxon>Pseudomonadati</taxon>
        <taxon>Pseudomonadota</taxon>
        <taxon>Alphaproteobacteria</taxon>
        <taxon>Hyphomicrobiales</taxon>
        <taxon>Alsobacteraceae</taxon>
        <taxon>Alsobacter</taxon>
    </lineage>
</organism>